<proteinExistence type="predicted"/>
<dbReference type="OrthoDB" id="2505887at2759"/>
<feature type="compositionally biased region" description="Acidic residues" evidence="1">
    <location>
        <begin position="50"/>
        <end position="60"/>
    </location>
</feature>
<dbReference type="Proteomes" id="UP000217199">
    <property type="component" value="Unassembled WGS sequence"/>
</dbReference>
<keyword evidence="3" id="KW-1185">Reference proteome</keyword>
<sequence length="845" mass="95211">MTHQDQGPSEIVSITKVGQSSKEPLHADLVAGSEPNNMVLVTSIFGGDSDLSELEDDDDDFLTKRNGDDNMSKDEDLDSGGDTEHPGPFTSRESALDTINSRQNLRHPMIGTGIQRPLEATNIRTYSRRRVSRNGGQSGTIPNERVNAATVHSDSESSSLTALTSTPQRNGQKRRDTGNSPLVSKRKRKGMQALDGSLQPISASKRRKTLALDNPSPESREKVSPGRAGNKRSAALSTPVSGRPRRNSLPVKVDGWTLETLGNLVWIRIDSEGHIIDDKSKESYWWPAKVTKVHIDKMILTVLLYSPSDSDSEELILTVRNPSPFNILSFSQHKFDENSFRIPPRLSSLSPKKNSKFKKLQSRWKEAYLQFSKEDKDVDLVDGFPSSTVALLSQTTCVSTDDDSLPNTSTSPVAKSKTPKIKSKSSQIEGWNPPLPDPDLRIPGELILAKWGSQNSYWPAQLLEYVKPEKPGKVAKYRVRYGDGWIEHLTRDQFFIYEQDEFASCKVGEFESVETLHGNDELEESAEVFATLVNERLEVPNTLDPPPVVSRYIKLSTLQQFAYIVPILECALRAEYKPCQDRIEAFLIGGRKRQGLLKQAPEKGTLTRMEYGDLLRLVIRWAFGLETASSSMTQVPTVSQRSEDLKGGTKPSSPPPGADVQQSSEQPLPIESSLVEKLNSDQHEGVPQLHSHLLWCPHRPLPLILQAVHRKEWQMRITKLRLSTVRQILIDARHRLHRPDDSVHKVHSSFRDLPVHDKIHYCTDVLAHVAVVQILLWRYGERTSLQLLSDEEEKRLYDIGHELARQVDFVHEVQQLRETKIKLLETKQPLKEQNSNRGTRSRPKY</sequence>
<dbReference type="STRING" id="2282107.A0A286UVZ5"/>
<evidence type="ECO:0008006" key="4">
    <source>
        <dbReference type="Google" id="ProtNLM"/>
    </source>
</evidence>
<dbReference type="EMBL" id="NBII01000001">
    <property type="protein sequence ID" value="PAV23776.1"/>
    <property type="molecule type" value="Genomic_DNA"/>
</dbReference>
<feature type="compositionally biased region" description="Low complexity" evidence="1">
    <location>
        <begin position="156"/>
        <end position="166"/>
    </location>
</feature>
<evidence type="ECO:0000256" key="1">
    <source>
        <dbReference type="SAM" id="MobiDB-lite"/>
    </source>
</evidence>
<name>A0A286UVZ5_9AGAM</name>
<reference evidence="2 3" key="1">
    <citation type="journal article" date="2017" name="Mol. Ecol.">
        <title>Comparative and population genomic landscape of Phellinus noxius: A hypervariable fungus causing root rot in trees.</title>
        <authorList>
            <person name="Chung C.L."/>
            <person name="Lee T.J."/>
            <person name="Akiba M."/>
            <person name="Lee H.H."/>
            <person name="Kuo T.H."/>
            <person name="Liu D."/>
            <person name="Ke H.M."/>
            <person name="Yokoi T."/>
            <person name="Roa M.B."/>
            <person name="Lu M.J."/>
            <person name="Chang Y.Y."/>
            <person name="Ann P.J."/>
            <person name="Tsai J.N."/>
            <person name="Chen C.Y."/>
            <person name="Tzean S.S."/>
            <person name="Ota Y."/>
            <person name="Hattori T."/>
            <person name="Sahashi N."/>
            <person name="Liou R.F."/>
            <person name="Kikuchi T."/>
            <person name="Tsai I.J."/>
        </authorList>
    </citation>
    <scope>NUCLEOTIDE SEQUENCE [LARGE SCALE GENOMIC DNA]</scope>
    <source>
        <strain evidence="2 3">FFPRI411160</strain>
    </source>
</reference>
<feature type="region of interest" description="Disordered" evidence="1">
    <location>
        <begin position="47"/>
        <end position="94"/>
    </location>
</feature>
<protein>
    <recommendedName>
        <fullName evidence="4">PWWP domain-containing protein</fullName>
    </recommendedName>
</protein>
<evidence type="ECO:0000313" key="3">
    <source>
        <dbReference type="Proteomes" id="UP000217199"/>
    </source>
</evidence>
<dbReference type="AlphaFoldDB" id="A0A286UVZ5"/>
<feature type="region of interest" description="Disordered" evidence="1">
    <location>
        <begin position="1"/>
        <end position="22"/>
    </location>
</feature>
<feature type="region of interest" description="Disordered" evidence="1">
    <location>
        <begin position="632"/>
        <end position="666"/>
    </location>
</feature>
<feature type="compositionally biased region" description="Polar residues" evidence="1">
    <location>
        <begin position="400"/>
        <end position="413"/>
    </location>
</feature>
<dbReference type="InParanoid" id="A0A286UVZ5"/>
<feature type="region of interest" description="Disordered" evidence="1">
    <location>
        <begin position="400"/>
        <end position="435"/>
    </location>
</feature>
<feature type="region of interest" description="Disordered" evidence="1">
    <location>
        <begin position="106"/>
        <end position="248"/>
    </location>
</feature>
<evidence type="ECO:0000313" key="2">
    <source>
        <dbReference type="EMBL" id="PAV23776.1"/>
    </source>
</evidence>
<accession>A0A286UVZ5</accession>
<feature type="compositionally biased region" description="Basic and acidic residues" evidence="1">
    <location>
        <begin position="61"/>
        <end position="74"/>
    </location>
</feature>
<organism evidence="2 3">
    <name type="scientific">Pyrrhoderma noxium</name>
    <dbReference type="NCBI Taxonomy" id="2282107"/>
    <lineage>
        <taxon>Eukaryota</taxon>
        <taxon>Fungi</taxon>
        <taxon>Dikarya</taxon>
        <taxon>Basidiomycota</taxon>
        <taxon>Agaricomycotina</taxon>
        <taxon>Agaricomycetes</taxon>
        <taxon>Hymenochaetales</taxon>
        <taxon>Hymenochaetaceae</taxon>
        <taxon>Pyrrhoderma</taxon>
    </lineage>
</organism>
<comment type="caution">
    <text evidence="2">The sequence shown here is derived from an EMBL/GenBank/DDBJ whole genome shotgun (WGS) entry which is preliminary data.</text>
</comment>
<gene>
    <name evidence="2" type="ORF">PNOK_0084400</name>
</gene>